<dbReference type="SUPFAM" id="SSF54001">
    <property type="entry name" value="Cysteine proteinases"/>
    <property type="match status" value="1"/>
</dbReference>
<sequence length="399" mass="44577">MVKNNHKSVKRRSNKNSPNLNESNPPRRLKGRAKTRSSDAKVLQATDDDEKRLKDQLNKMGLYPVNILGDGNCLFRALSDQLYGTPDRHLQVRSEVCQYLAQNESRYKAFVDTDEEESWETHLKEMSKQGTYGGHLELSACANLHRRPIKIVQPGMIYVISHEDESPSNSRNHKDKNKKSSISYSPSFSQSSSSARPLYLVYHQWEHYSSVRNLDGPHCGLPNVQPRPTHGQNDFKHNLTKLSSQEGLIEENEQEASEDQEIGSNLSPTGPTDNQQSASNQPSSEQLNSTNYREGSATSAESVHASSTPPPNFASSQISQPSLSSKLPGKHRVSHTNFVTQDGGKISKKEARRARRREARRQETKANSGIDCHNQPSSNPCATSQDGMETASMLKELKV</sequence>
<dbReference type="OrthoDB" id="415023at2759"/>
<accession>A0A9Q3GX07</accession>
<dbReference type="GO" id="GO:0004843">
    <property type="term" value="F:cysteine-type deubiquitinase activity"/>
    <property type="evidence" value="ECO:0007669"/>
    <property type="project" value="TreeGrafter"/>
</dbReference>
<feature type="domain" description="OTU" evidence="2">
    <location>
        <begin position="62"/>
        <end position="214"/>
    </location>
</feature>
<evidence type="ECO:0000313" key="4">
    <source>
        <dbReference type="Proteomes" id="UP000765509"/>
    </source>
</evidence>
<proteinExistence type="predicted"/>
<organism evidence="3 4">
    <name type="scientific">Austropuccinia psidii MF-1</name>
    <dbReference type="NCBI Taxonomy" id="1389203"/>
    <lineage>
        <taxon>Eukaryota</taxon>
        <taxon>Fungi</taxon>
        <taxon>Dikarya</taxon>
        <taxon>Basidiomycota</taxon>
        <taxon>Pucciniomycotina</taxon>
        <taxon>Pucciniomycetes</taxon>
        <taxon>Pucciniales</taxon>
        <taxon>Sphaerophragmiaceae</taxon>
        <taxon>Austropuccinia</taxon>
    </lineage>
</organism>
<feature type="compositionally biased region" description="Polar residues" evidence="1">
    <location>
        <begin position="262"/>
        <end position="307"/>
    </location>
</feature>
<feature type="region of interest" description="Disordered" evidence="1">
    <location>
        <begin position="162"/>
        <end position="192"/>
    </location>
</feature>
<feature type="compositionally biased region" description="Low complexity" evidence="1">
    <location>
        <begin position="315"/>
        <end position="327"/>
    </location>
</feature>
<dbReference type="Pfam" id="PF02338">
    <property type="entry name" value="OTU"/>
    <property type="match status" value="1"/>
</dbReference>
<dbReference type="InterPro" id="IPR003323">
    <property type="entry name" value="OTU_dom"/>
</dbReference>
<dbReference type="EMBL" id="AVOT02007057">
    <property type="protein sequence ID" value="MBW0483056.1"/>
    <property type="molecule type" value="Genomic_DNA"/>
</dbReference>
<name>A0A9Q3GX07_9BASI</name>
<evidence type="ECO:0000259" key="2">
    <source>
        <dbReference type="PROSITE" id="PS50802"/>
    </source>
</evidence>
<dbReference type="AlphaFoldDB" id="A0A9Q3GX07"/>
<reference evidence="3" key="1">
    <citation type="submission" date="2021-03" db="EMBL/GenBank/DDBJ databases">
        <title>Draft genome sequence of rust myrtle Austropuccinia psidii MF-1, a brazilian biotype.</title>
        <authorList>
            <person name="Quecine M.C."/>
            <person name="Pachon D.M.R."/>
            <person name="Bonatelli M.L."/>
            <person name="Correr F.H."/>
            <person name="Franceschini L.M."/>
            <person name="Leite T.F."/>
            <person name="Margarido G.R.A."/>
            <person name="Almeida C.A."/>
            <person name="Ferrarezi J.A."/>
            <person name="Labate C.A."/>
        </authorList>
    </citation>
    <scope>NUCLEOTIDE SEQUENCE</scope>
    <source>
        <strain evidence="3">MF-1</strain>
    </source>
</reference>
<dbReference type="InterPro" id="IPR050704">
    <property type="entry name" value="Peptidase_C85-like"/>
</dbReference>
<dbReference type="Gene3D" id="3.90.70.80">
    <property type="match status" value="1"/>
</dbReference>
<gene>
    <name evidence="3" type="ORF">O181_022771</name>
</gene>
<dbReference type="Proteomes" id="UP000765509">
    <property type="component" value="Unassembled WGS sequence"/>
</dbReference>
<dbReference type="PANTHER" id="PTHR12419">
    <property type="entry name" value="OTU DOMAIN CONTAINING PROTEIN"/>
    <property type="match status" value="1"/>
</dbReference>
<dbReference type="InterPro" id="IPR038765">
    <property type="entry name" value="Papain-like_cys_pep_sf"/>
</dbReference>
<dbReference type="CDD" id="cd22756">
    <property type="entry name" value="OTU_OTUD3-like"/>
    <property type="match status" value="1"/>
</dbReference>
<evidence type="ECO:0000256" key="1">
    <source>
        <dbReference type="SAM" id="MobiDB-lite"/>
    </source>
</evidence>
<dbReference type="PANTHER" id="PTHR12419:SF7">
    <property type="entry name" value="OTU DOMAIN-CONTAINING PROTEIN 3"/>
    <property type="match status" value="1"/>
</dbReference>
<feature type="region of interest" description="Disordered" evidence="1">
    <location>
        <begin position="249"/>
        <end position="399"/>
    </location>
</feature>
<feature type="compositionally biased region" description="Low complexity" evidence="1">
    <location>
        <begin position="180"/>
        <end position="192"/>
    </location>
</feature>
<dbReference type="GO" id="GO:0016579">
    <property type="term" value="P:protein deubiquitination"/>
    <property type="evidence" value="ECO:0007669"/>
    <property type="project" value="TreeGrafter"/>
</dbReference>
<evidence type="ECO:0000313" key="3">
    <source>
        <dbReference type="EMBL" id="MBW0483056.1"/>
    </source>
</evidence>
<feature type="compositionally biased region" description="Polar residues" evidence="1">
    <location>
        <begin position="15"/>
        <end position="24"/>
    </location>
</feature>
<dbReference type="PROSITE" id="PS50802">
    <property type="entry name" value="OTU"/>
    <property type="match status" value="1"/>
</dbReference>
<feature type="compositionally biased region" description="Basic residues" evidence="1">
    <location>
        <begin position="1"/>
        <end position="14"/>
    </location>
</feature>
<protein>
    <recommendedName>
        <fullName evidence="2">OTU domain-containing protein</fullName>
    </recommendedName>
</protein>
<comment type="caution">
    <text evidence="3">The sequence shown here is derived from an EMBL/GenBank/DDBJ whole genome shotgun (WGS) entry which is preliminary data.</text>
</comment>
<keyword evidence="4" id="KW-1185">Reference proteome</keyword>
<feature type="region of interest" description="Disordered" evidence="1">
    <location>
        <begin position="1"/>
        <end position="46"/>
    </location>
</feature>
<feature type="compositionally biased region" description="Acidic residues" evidence="1">
    <location>
        <begin position="249"/>
        <end position="261"/>
    </location>
</feature>
<feature type="compositionally biased region" description="Basic residues" evidence="1">
    <location>
        <begin position="350"/>
        <end position="359"/>
    </location>
</feature>
<feature type="compositionally biased region" description="Polar residues" evidence="1">
    <location>
        <begin position="374"/>
        <end position="387"/>
    </location>
</feature>